<evidence type="ECO:0000256" key="14">
    <source>
        <dbReference type="ARBA" id="ARBA00023170"/>
    </source>
</evidence>
<feature type="compositionally biased region" description="Polar residues" evidence="16">
    <location>
        <begin position="238"/>
        <end position="254"/>
    </location>
</feature>
<keyword evidence="11" id="KW-0238">DNA-binding</keyword>
<dbReference type="GO" id="GO:0005634">
    <property type="term" value="C:nucleus"/>
    <property type="evidence" value="ECO:0007669"/>
    <property type="project" value="TreeGrafter"/>
</dbReference>
<dbReference type="PANTHER" id="PTHR47429:SF7">
    <property type="entry name" value="GATA-FACTOR"/>
    <property type="match status" value="1"/>
</dbReference>
<evidence type="ECO:0000313" key="19">
    <source>
        <dbReference type="EMBL" id="KIW69422.1"/>
    </source>
</evidence>
<dbReference type="GO" id="GO:0043565">
    <property type="term" value="F:sequence-specific DNA binding"/>
    <property type="evidence" value="ECO:0007669"/>
    <property type="project" value="InterPro"/>
</dbReference>
<keyword evidence="3" id="KW-0285">Flavoprotein</keyword>
<dbReference type="InterPro" id="IPR035965">
    <property type="entry name" value="PAS-like_dom_sf"/>
</dbReference>
<feature type="compositionally biased region" description="Polar residues" evidence="16">
    <location>
        <begin position="262"/>
        <end position="277"/>
    </location>
</feature>
<evidence type="ECO:0000259" key="17">
    <source>
        <dbReference type="PROSITE" id="PS50112"/>
    </source>
</evidence>
<feature type="compositionally biased region" description="Low complexity" evidence="16">
    <location>
        <begin position="794"/>
        <end position="807"/>
    </location>
</feature>
<dbReference type="HOGENOM" id="CLU_007918_2_0_1"/>
<evidence type="ECO:0008006" key="21">
    <source>
        <dbReference type="Google" id="ProtNLM"/>
    </source>
</evidence>
<dbReference type="Gene3D" id="3.30.450.20">
    <property type="entry name" value="PAS domain"/>
    <property type="match status" value="3"/>
</dbReference>
<keyword evidence="10" id="KW-0805">Transcription regulation</keyword>
<evidence type="ECO:0000256" key="8">
    <source>
        <dbReference type="ARBA" id="ARBA00022833"/>
    </source>
</evidence>
<dbReference type="SMART" id="SM00086">
    <property type="entry name" value="PAC"/>
    <property type="match status" value="2"/>
</dbReference>
<keyword evidence="12" id="KW-0010">Activator</keyword>
<evidence type="ECO:0000313" key="20">
    <source>
        <dbReference type="Proteomes" id="UP000054266"/>
    </source>
</evidence>
<feature type="region of interest" description="Disordered" evidence="16">
    <location>
        <begin position="937"/>
        <end position="1026"/>
    </location>
</feature>
<dbReference type="FunFam" id="3.30.450.20:FF:000063">
    <property type="entry name" value="White collar 1 protein"/>
    <property type="match status" value="1"/>
</dbReference>
<evidence type="ECO:0000256" key="6">
    <source>
        <dbReference type="ARBA" id="ARBA00022737"/>
    </source>
</evidence>
<dbReference type="EMBL" id="KN846958">
    <property type="protein sequence ID" value="KIW69422.1"/>
    <property type="molecule type" value="Genomic_DNA"/>
</dbReference>
<evidence type="ECO:0000256" key="2">
    <source>
        <dbReference type="ARBA" id="ARBA00022606"/>
    </source>
</evidence>
<feature type="domain" description="PAS" evidence="17">
    <location>
        <begin position="383"/>
        <end position="405"/>
    </location>
</feature>
<dbReference type="SUPFAM" id="SSF57716">
    <property type="entry name" value="Glucocorticoid receptor-like (DNA-binding domain)"/>
    <property type="match status" value="1"/>
</dbReference>
<gene>
    <name evidence="19" type="ORF">PV04_05300</name>
</gene>
<keyword evidence="4" id="KW-0288">FMN</keyword>
<dbReference type="PROSITE" id="PS50112">
    <property type="entry name" value="PAS"/>
    <property type="match status" value="2"/>
</dbReference>
<dbReference type="Pfam" id="PF00320">
    <property type="entry name" value="GATA"/>
    <property type="match status" value="1"/>
</dbReference>
<dbReference type="FunFam" id="3.30.450.20:FF:000064">
    <property type="entry name" value="Vivid PAS protein VVD"/>
    <property type="match status" value="1"/>
</dbReference>
<dbReference type="FunFam" id="3.30.50.10:FF:000065">
    <property type="entry name" value="GATA transcription factor LreA"/>
    <property type="match status" value="1"/>
</dbReference>
<dbReference type="InterPro" id="IPR000679">
    <property type="entry name" value="Znf_GATA"/>
</dbReference>
<evidence type="ECO:0000256" key="11">
    <source>
        <dbReference type="ARBA" id="ARBA00023125"/>
    </source>
</evidence>
<evidence type="ECO:0000256" key="13">
    <source>
        <dbReference type="ARBA" id="ARBA00023163"/>
    </source>
</evidence>
<dbReference type="SUPFAM" id="SSF55785">
    <property type="entry name" value="PYP-like sensor domain (PAS domain)"/>
    <property type="match status" value="3"/>
</dbReference>
<evidence type="ECO:0000256" key="5">
    <source>
        <dbReference type="ARBA" id="ARBA00022723"/>
    </source>
</evidence>
<dbReference type="InterPro" id="IPR013655">
    <property type="entry name" value="PAS_fold_3"/>
</dbReference>
<dbReference type="PANTHER" id="PTHR47429">
    <property type="entry name" value="PROTEIN TWIN LOV 1"/>
    <property type="match status" value="1"/>
</dbReference>
<dbReference type="GO" id="GO:0008270">
    <property type="term" value="F:zinc ion binding"/>
    <property type="evidence" value="ECO:0007669"/>
    <property type="project" value="UniProtKB-KW"/>
</dbReference>
<feature type="compositionally biased region" description="Polar residues" evidence="16">
    <location>
        <begin position="945"/>
        <end position="967"/>
    </location>
</feature>
<feature type="compositionally biased region" description="Polar residues" evidence="16">
    <location>
        <begin position="293"/>
        <end position="307"/>
    </location>
</feature>
<keyword evidence="20" id="KW-1185">Reference proteome</keyword>
<dbReference type="STRING" id="5601.A0A0D2E514"/>
<keyword evidence="2" id="KW-0716">Sensory transduction</keyword>
<evidence type="ECO:0000256" key="9">
    <source>
        <dbReference type="ARBA" id="ARBA00022991"/>
    </source>
</evidence>
<sequence length="1026" mass="113071">MDGFAGFYSQSYPGADPHEALNAYTQDDTLGGIDPSSMDTTGLGQAQSLHQIISQNNEQLMRRSSNYSPHFRPGAHDHGRRASMLEFSSNMDSELADFQFDPNPNDPNLTMEPSNMMPMQKSLDPRKVRSREDLSLSTQFSRMHTSYGSMQAVNNFSPVGLPSTSAPVEPSTAYMPPDLDMTMDFDPMVGAVSASAMQEPMFTASPIDEGYPVSYQAVTHDQGGGSMSPQMQSRMASMAQGMSSMPDSYPNASQHLRRPAPLSTSVSLAGGPSSTMASPAHIQHTPNRRLSADLQTPYSSKSSNNVTPDPRAMNPPSLPHMPPVQGGQMPPPKYANAYSSSGFDMLGVLMRVATRPRPEINIGPVDLSCAFVVCDIEKFDLPIVYCSEMFERLTGYNKHEILGRNCRFLQAPDGKVQSGVKRKYVDDGSILYLKNQITKRAEAQLSLINYRKGGQPFMNLLTMIPIQFDSEDYKFYVGFQVDLVEQPSSVSGRNPDGTYEINYNRSSLPAYQLPAPHNSNQVHEIGETIPRDEVSKVLATIERGDSETSKRIWDKMLLENTDDVVHVLSIKGLFLYLSPASRRVLEYDPSELIGVALSSICHPSDIVPVTRELKDSSNGAPVNIVYRIRRKFSGFTWFEAHGALHVEQGKGKKSIILVGRERPVYALDRTDVKTDSNPGESELWSKISTSGMFLHVSSNSRVMLDRLPEDLVGTSMQALMRPDSKKEFLRILETARTGEKVFFRHDLQNRRGQVLHAQTTIYPGDARPGFKPTFLLSQTRLLKMTRATLLNQKSMSSASVGSGSPAAQRPGQSSANTPNGSMRPISSKSVLTDRTHVLSLGNQDEALASEDNIFDELKTTRSSSWQFELRQMERQNRILAEELQALLSRKKKRKRRKGLGQMEKDCANCHTRVTPEWRRGPSGNRDLCNSCGLRWAKQSGRMSPRKSSSLQSDRGSTSPANGTTANQAEAIKSESSETPGAGTNQPSGTPSGPAGAGGNDKDLWRGQMPPKIDEVEEPPHASILPT</sequence>
<feature type="domain" description="PAS" evidence="17">
    <location>
        <begin position="555"/>
        <end position="620"/>
    </location>
</feature>
<feature type="compositionally biased region" description="Polar residues" evidence="16">
    <location>
        <begin position="810"/>
        <end position="830"/>
    </location>
</feature>
<keyword evidence="7 15" id="KW-0863">Zinc-finger</keyword>
<dbReference type="InterPro" id="IPR001610">
    <property type="entry name" value="PAC"/>
</dbReference>
<keyword evidence="6" id="KW-0677">Repeat</keyword>
<feature type="region of interest" description="Disordered" evidence="16">
    <location>
        <begin position="26"/>
        <end position="45"/>
    </location>
</feature>
<keyword evidence="9" id="KW-0157">Chromophore</keyword>
<evidence type="ECO:0000256" key="7">
    <source>
        <dbReference type="ARBA" id="ARBA00022771"/>
    </source>
</evidence>
<dbReference type="CDD" id="cd00202">
    <property type="entry name" value="ZnF_GATA"/>
    <property type="match status" value="1"/>
</dbReference>
<name>A0A0D2E514_9EURO</name>
<dbReference type="Gene3D" id="3.30.50.10">
    <property type="entry name" value="Erythroid Transcription Factor GATA-1, subunit A"/>
    <property type="match status" value="1"/>
</dbReference>
<dbReference type="Pfam" id="PF13426">
    <property type="entry name" value="PAS_9"/>
    <property type="match status" value="2"/>
</dbReference>
<evidence type="ECO:0000256" key="10">
    <source>
        <dbReference type="ARBA" id="ARBA00023015"/>
    </source>
</evidence>
<evidence type="ECO:0000256" key="15">
    <source>
        <dbReference type="PROSITE-ProRule" id="PRU00094"/>
    </source>
</evidence>
<evidence type="ECO:0000256" key="16">
    <source>
        <dbReference type="SAM" id="MobiDB-lite"/>
    </source>
</evidence>
<accession>A0A0D2E514</accession>
<keyword evidence="1" id="KW-0600">Photoreceptor protein</keyword>
<dbReference type="Pfam" id="PF08447">
    <property type="entry name" value="PAS_3"/>
    <property type="match status" value="1"/>
</dbReference>
<dbReference type="CDD" id="cd00130">
    <property type="entry name" value="PAS"/>
    <property type="match status" value="3"/>
</dbReference>
<dbReference type="GO" id="GO:0006355">
    <property type="term" value="P:regulation of DNA-templated transcription"/>
    <property type="evidence" value="ECO:0007669"/>
    <property type="project" value="InterPro"/>
</dbReference>
<proteinExistence type="predicted"/>
<dbReference type="PROSITE" id="PS50114">
    <property type="entry name" value="GATA_ZN_FINGER_2"/>
    <property type="match status" value="1"/>
</dbReference>
<evidence type="ECO:0000256" key="12">
    <source>
        <dbReference type="ARBA" id="ARBA00023159"/>
    </source>
</evidence>
<evidence type="ECO:0000256" key="1">
    <source>
        <dbReference type="ARBA" id="ARBA00022543"/>
    </source>
</evidence>
<dbReference type="AlphaFoldDB" id="A0A0D2E514"/>
<keyword evidence="13" id="KW-0804">Transcription</keyword>
<feature type="region of interest" description="Disordered" evidence="16">
    <location>
        <begin position="95"/>
        <end position="121"/>
    </location>
</feature>
<keyword evidence="5" id="KW-0479">Metal-binding</keyword>
<dbReference type="PROSITE" id="PS00344">
    <property type="entry name" value="GATA_ZN_FINGER_1"/>
    <property type="match status" value="1"/>
</dbReference>
<feature type="domain" description="GATA-type" evidence="18">
    <location>
        <begin position="900"/>
        <end position="933"/>
    </location>
</feature>
<evidence type="ECO:0000256" key="3">
    <source>
        <dbReference type="ARBA" id="ARBA00022630"/>
    </source>
</evidence>
<reference evidence="19 20" key="1">
    <citation type="submission" date="2015-01" db="EMBL/GenBank/DDBJ databases">
        <title>The Genome Sequence of Capronia semiimmersa CBS27337.</title>
        <authorList>
            <consortium name="The Broad Institute Genomics Platform"/>
            <person name="Cuomo C."/>
            <person name="de Hoog S."/>
            <person name="Gorbushina A."/>
            <person name="Stielow B."/>
            <person name="Teixiera M."/>
            <person name="Abouelleil A."/>
            <person name="Chapman S.B."/>
            <person name="Priest M."/>
            <person name="Young S.K."/>
            <person name="Wortman J."/>
            <person name="Nusbaum C."/>
            <person name="Birren B."/>
        </authorList>
    </citation>
    <scope>NUCLEOTIDE SEQUENCE [LARGE SCALE GENOMIC DNA]</scope>
    <source>
        <strain evidence="19 20">CBS 27337</strain>
    </source>
</reference>
<dbReference type="SMART" id="SM00091">
    <property type="entry name" value="PAS"/>
    <property type="match status" value="3"/>
</dbReference>
<feature type="compositionally biased region" description="Polar residues" evidence="16">
    <location>
        <begin position="976"/>
        <end position="985"/>
    </location>
</feature>
<feature type="region of interest" description="Disordered" evidence="16">
    <location>
        <begin position="793"/>
        <end position="830"/>
    </location>
</feature>
<keyword evidence="14" id="KW-0675">Receptor</keyword>
<dbReference type="GO" id="GO:0009881">
    <property type="term" value="F:photoreceptor activity"/>
    <property type="evidence" value="ECO:0007669"/>
    <property type="project" value="UniProtKB-KW"/>
</dbReference>
<dbReference type="Proteomes" id="UP000054266">
    <property type="component" value="Unassembled WGS sequence"/>
</dbReference>
<dbReference type="SMART" id="SM00401">
    <property type="entry name" value="ZnF_GATA"/>
    <property type="match status" value="1"/>
</dbReference>
<feature type="region of interest" description="Disordered" evidence="16">
    <location>
        <begin position="238"/>
        <end position="317"/>
    </location>
</feature>
<protein>
    <recommendedName>
        <fullName evidence="21">White collar 1 protein</fullName>
    </recommendedName>
</protein>
<organism evidence="19 20">
    <name type="scientific">Phialophora macrospora</name>
    <dbReference type="NCBI Taxonomy" id="1851006"/>
    <lineage>
        <taxon>Eukaryota</taxon>
        <taxon>Fungi</taxon>
        <taxon>Dikarya</taxon>
        <taxon>Ascomycota</taxon>
        <taxon>Pezizomycotina</taxon>
        <taxon>Eurotiomycetes</taxon>
        <taxon>Chaetothyriomycetidae</taxon>
        <taxon>Chaetothyriales</taxon>
        <taxon>Herpotrichiellaceae</taxon>
        <taxon>Phialophora</taxon>
    </lineage>
</organism>
<evidence type="ECO:0000259" key="18">
    <source>
        <dbReference type="PROSITE" id="PS50114"/>
    </source>
</evidence>
<keyword evidence="8" id="KW-0862">Zinc</keyword>
<dbReference type="InterPro" id="IPR000014">
    <property type="entry name" value="PAS"/>
</dbReference>
<evidence type="ECO:0000256" key="4">
    <source>
        <dbReference type="ARBA" id="ARBA00022643"/>
    </source>
</evidence>
<dbReference type="InterPro" id="IPR013088">
    <property type="entry name" value="Znf_NHR/GATA"/>
</dbReference>